<dbReference type="EMBL" id="LAZR01041250">
    <property type="protein sequence ID" value="KKL12457.1"/>
    <property type="molecule type" value="Genomic_DNA"/>
</dbReference>
<protein>
    <submittedName>
        <fullName evidence="1">Uncharacterized protein</fullName>
    </submittedName>
</protein>
<sequence>MVARAPHKDSHLGRKPSDYNKAFQGTAFPWVIPRLDIDELDPVAEGDPLVPGVGTHTLTNPTVAGVFDASAAAGSRFTDDLADVIDAGTDDFLFFPVTEEDELDYFLFAFDNPVTAIELILGSANGAAGAIAVEYCKDGPNDIWTAFSKLASASGTFDLQGGTATVKLSWQLDDDWSPQVLSEVTNVLSEAPTARYYVRFRVTTVYSTNPDGSRLRGYEILASSVANMLIAPSTGLIDVAQWASATATGSANDTILEI</sequence>
<name>A0A0F9BF53_9ZZZZ</name>
<dbReference type="AlphaFoldDB" id="A0A0F9BF53"/>
<evidence type="ECO:0000313" key="1">
    <source>
        <dbReference type="EMBL" id="KKL12457.1"/>
    </source>
</evidence>
<organism evidence="1">
    <name type="scientific">marine sediment metagenome</name>
    <dbReference type="NCBI Taxonomy" id="412755"/>
    <lineage>
        <taxon>unclassified sequences</taxon>
        <taxon>metagenomes</taxon>
        <taxon>ecological metagenomes</taxon>
    </lineage>
</organism>
<feature type="non-terminal residue" evidence="1">
    <location>
        <position position="258"/>
    </location>
</feature>
<comment type="caution">
    <text evidence="1">The sequence shown here is derived from an EMBL/GenBank/DDBJ whole genome shotgun (WGS) entry which is preliminary data.</text>
</comment>
<proteinExistence type="predicted"/>
<accession>A0A0F9BF53</accession>
<gene>
    <name evidence="1" type="ORF">LCGC14_2535580</name>
</gene>
<reference evidence="1" key="1">
    <citation type="journal article" date="2015" name="Nature">
        <title>Complex archaea that bridge the gap between prokaryotes and eukaryotes.</title>
        <authorList>
            <person name="Spang A."/>
            <person name="Saw J.H."/>
            <person name="Jorgensen S.L."/>
            <person name="Zaremba-Niedzwiedzka K."/>
            <person name="Martijn J."/>
            <person name="Lind A.E."/>
            <person name="van Eijk R."/>
            <person name="Schleper C."/>
            <person name="Guy L."/>
            <person name="Ettema T.J."/>
        </authorList>
    </citation>
    <scope>NUCLEOTIDE SEQUENCE</scope>
</reference>